<dbReference type="EMBL" id="CAKMRJ010000001">
    <property type="protein sequence ID" value="CAH1412821.1"/>
    <property type="molecule type" value="Genomic_DNA"/>
</dbReference>
<dbReference type="NCBIfam" id="TIGR00756">
    <property type="entry name" value="PPR"/>
    <property type="match status" value="1"/>
</dbReference>
<dbReference type="PANTHER" id="PTHR47926:SF388">
    <property type="entry name" value="DYW DOMAIN-CONTAINING PROTEIN"/>
    <property type="match status" value="1"/>
</dbReference>
<dbReference type="InterPro" id="IPR011990">
    <property type="entry name" value="TPR-like_helical_dom_sf"/>
</dbReference>
<organism evidence="3 4">
    <name type="scientific">Lactuca virosa</name>
    <dbReference type="NCBI Taxonomy" id="75947"/>
    <lineage>
        <taxon>Eukaryota</taxon>
        <taxon>Viridiplantae</taxon>
        <taxon>Streptophyta</taxon>
        <taxon>Embryophyta</taxon>
        <taxon>Tracheophyta</taxon>
        <taxon>Spermatophyta</taxon>
        <taxon>Magnoliopsida</taxon>
        <taxon>eudicotyledons</taxon>
        <taxon>Gunneridae</taxon>
        <taxon>Pentapetalae</taxon>
        <taxon>asterids</taxon>
        <taxon>campanulids</taxon>
        <taxon>Asterales</taxon>
        <taxon>Asteraceae</taxon>
        <taxon>Cichorioideae</taxon>
        <taxon>Cichorieae</taxon>
        <taxon>Lactucinae</taxon>
        <taxon>Lactuca</taxon>
    </lineage>
</organism>
<proteinExistence type="predicted"/>
<sequence>MLLRNLTSWDTMITWLAKNGHSEDAIEIFRRFKKVGLKPDNQMFLGVLTACSVVRDIRKGLLHLESMIKTYNLAPSMDNLHCNNKISSSFLGNQSSRRWPQDWKWYIF</sequence>
<dbReference type="InterPro" id="IPR046960">
    <property type="entry name" value="PPR_At4g14850-like_plant"/>
</dbReference>
<dbReference type="InterPro" id="IPR002885">
    <property type="entry name" value="PPR_rpt"/>
</dbReference>
<accession>A0AAU9LDM4</accession>
<dbReference type="PANTHER" id="PTHR47926">
    <property type="entry name" value="PENTATRICOPEPTIDE REPEAT-CONTAINING PROTEIN"/>
    <property type="match status" value="1"/>
</dbReference>
<evidence type="ECO:0000313" key="4">
    <source>
        <dbReference type="Proteomes" id="UP001157418"/>
    </source>
</evidence>
<evidence type="ECO:0008006" key="5">
    <source>
        <dbReference type="Google" id="ProtNLM"/>
    </source>
</evidence>
<reference evidence="3 4" key="1">
    <citation type="submission" date="2022-01" db="EMBL/GenBank/DDBJ databases">
        <authorList>
            <person name="Xiong W."/>
            <person name="Schranz E."/>
        </authorList>
    </citation>
    <scope>NUCLEOTIDE SEQUENCE [LARGE SCALE GENOMIC DNA]</scope>
</reference>
<dbReference type="GO" id="GO:0009451">
    <property type="term" value="P:RNA modification"/>
    <property type="evidence" value="ECO:0007669"/>
    <property type="project" value="InterPro"/>
</dbReference>
<dbReference type="Pfam" id="PF13041">
    <property type="entry name" value="PPR_2"/>
    <property type="match status" value="1"/>
</dbReference>
<name>A0AAU9LDM4_9ASTR</name>
<dbReference type="Gene3D" id="1.25.40.10">
    <property type="entry name" value="Tetratricopeptide repeat domain"/>
    <property type="match status" value="1"/>
</dbReference>
<dbReference type="PROSITE" id="PS51375">
    <property type="entry name" value="PPR"/>
    <property type="match status" value="1"/>
</dbReference>
<gene>
    <name evidence="3" type="ORF">LVIROSA_LOCUS812</name>
</gene>
<comment type="caution">
    <text evidence="3">The sequence shown here is derived from an EMBL/GenBank/DDBJ whole genome shotgun (WGS) entry which is preliminary data.</text>
</comment>
<dbReference type="AlphaFoldDB" id="A0AAU9LDM4"/>
<protein>
    <recommendedName>
        <fullName evidence="5">Pentatricopeptide repeat-containing protein</fullName>
    </recommendedName>
</protein>
<keyword evidence="1" id="KW-0677">Repeat</keyword>
<evidence type="ECO:0000313" key="3">
    <source>
        <dbReference type="EMBL" id="CAH1412821.1"/>
    </source>
</evidence>
<dbReference type="Proteomes" id="UP001157418">
    <property type="component" value="Unassembled WGS sequence"/>
</dbReference>
<keyword evidence="4" id="KW-1185">Reference proteome</keyword>
<dbReference type="GO" id="GO:0003723">
    <property type="term" value="F:RNA binding"/>
    <property type="evidence" value="ECO:0007669"/>
    <property type="project" value="InterPro"/>
</dbReference>
<feature type="repeat" description="PPR" evidence="2">
    <location>
        <begin position="5"/>
        <end position="39"/>
    </location>
</feature>
<evidence type="ECO:0000256" key="1">
    <source>
        <dbReference type="ARBA" id="ARBA00022737"/>
    </source>
</evidence>
<evidence type="ECO:0000256" key="2">
    <source>
        <dbReference type="PROSITE-ProRule" id="PRU00708"/>
    </source>
</evidence>